<feature type="transmembrane region" description="Helical" evidence="1">
    <location>
        <begin position="51"/>
        <end position="70"/>
    </location>
</feature>
<organism evidence="2 3">
    <name type="scientific">Amycolatopsis acidicola</name>
    <dbReference type="NCBI Taxonomy" id="2596893"/>
    <lineage>
        <taxon>Bacteria</taxon>
        <taxon>Bacillati</taxon>
        <taxon>Actinomycetota</taxon>
        <taxon>Actinomycetes</taxon>
        <taxon>Pseudonocardiales</taxon>
        <taxon>Pseudonocardiaceae</taxon>
        <taxon>Amycolatopsis</taxon>
    </lineage>
</organism>
<protein>
    <submittedName>
        <fullName evidence="2">Uncharacterized protein</fullName>
    </submittedName>
</protein>
<keyword evidence="1" id="KW-1133">Transmembrane helix</keyword>
<evidence type="ECO:0000256" key="1">
    <source>
        <dbReference type="SAM" id="Phobius"/>
    </source>
</evidence>
<sequence>MNALPFFVLAAVLSGLAWWGGRQSWDSLVFSDPRQREHKQRVLRRGVRACWTLAAAFALFAAAALIASLAA</sequence>
<proteinExistence type="predicted"/>
<dbReference type="EMBL" id="VMNW02000003">
    <property type="protein sequence ID" value="KAA9165986.1"/>
    <property type="molecule type" value="Genomic_DNA"/>
</dbReference>
<evidence type="ECO:0000313" key="2">
    <source>
        <dbReference type="EMBL" id="KAA9165986.1"/>
    </source>
</evidence>
<dbReference type="Proteomes" id="UP000319769">
    <property type="component" value="Unassembled WGS sequence"/>
</dbReference>
<keyword evidence="1" id="KW-0812">Transmembrane</keyword>
<accession>A0A5N0VIA9</accession>
<comment type="caution">
    <text evidence="2">The sequence shown here is derived from an EMBL/GenBank/DDBJ whole genome shotgun (WGS) entry which is preliminary data.</text>
</comment>
<gene>
    <name evidence="2" type="ORF">FPZ12_003270</name>
</gene>
<name>A0A5N0VIA9_9PSEU</name>
<keyword evidence="3" id="KW-1185">Reference proteome</keyword>
<dbReference type="RefSeq" id="WP_144748683.1">
    <property type="nucleotide sequence ID" value="NZ_VMNW02000003.1"/>
</dbReference>
<evidence type="ECO:0000313" key="3">
    <source>
        <dbReference type="Proteomes" id="UP000319769"/>
    </source>
</evidence>
<dbReference type="AlphaFoldDB" id="A0A5N0VIA9"/>
<keyword evidence="1" id="KW-0472">Membrane</keyword>
<reference evidence="2" key="1">
    <citation type="submission" date="2019-09" db="EMBL/GenBank/DDBJ databases">
        <authorList>
            <person name="Teo W.F.A."/>
            <person name="Duangmal K."/>
        </authorList>
    </citation>
    <scope>NUCLEOTIDE SEQUENCE [LARGE SCALE GENOMIC DNA]</scope>
    <source>
        <strain evidence="2">K81G1</strain>
    </source>
</reference>